<reference evidence="5 6" key="1">
    <citation type="submission" date="2024-04" db="EMBL/GenBank/DDBJ databases">
        <title>The reference genome of an endangered Asteraceae, Deinandra increscens subsp. villosa, native to the Central Coast of California.</title>
        <authorList>
            <person name="Guilliams M."/>
            <person name="Hasenstab-Lehman K."/>
            <person name="Meyer R."/>
            <person name="Mcevoy S."/>
        </authorList>
    </citation>
    <scope>NUCLEOTIDE SEQUENCE [LARGE SCALE GENOMIC DNA]</scope>
    <source>
        <tissue evidence="5">Leaf</tissue>
    </source>
</reference>
<accession>A0AAP0H8X8</accession>
<keyword evidence="2" id="KW-0472">Membrane</keyword>
<evidence type="ECO:0000256" key="2">
    <source>
        <dbReference type="SAM" id="Phobius"/>
    </source>
</evidence>
<dbReference type="PANTHER" id="PTHR31469">
    <property type="entry name" value="OS07G0633600 PROTEIN"/>
    <property type="match status" value="1"/>
</dbReference>
<dbReference type="Pfam" id="PF23272">
    <property type="entry name" value="DUF7075"/>
    <property type="match status" value="1"/>
</dbReference>
<evidence type="ECO:0000259" key="3">
    <source>
        <dbReference type="Pfam" id="PF23269"/>
    </source>
</evidence>
<evidence type="ECO:0000259" key="4">
    <source>
        <dbReference type="Pfam" id="PF23272"/>
    </source>
</evidence>
<dbReference type="Proteomes" id="UP001408789">
    <property type="component" value="Unassembled WGS sequence"/>
</dbReference>
<dbReference type="Pfam" id="PF23269">
    <property type="entry name" value="DUF7074"/>
    <property type="match status" value="1"/>
</dbReference>
<feature type="region of interest" description="Disordered" evidence="1">
    <location>
        <begin position="215"/>
        <end position="264"/>
    </location>
</feature>
<feature type="transmembrane region" description="Helical" evidence="2">
    <location>
        <begin position="21"/>
        <end position="48"/>
    </location>
</feature>
<keyword evidence="2" id="KW-1133">Transmembrane helix</keyword>
<keyword evidence="2" id="KW-0812">Transmembrane</keyword>
<proteinExistence type="predicted"/>
<dbReference type="InterPro" id="IPR055503">
    <property type="entry name" value="DUF7075"/>
</dbReference>
<gene>
    <name evidence="5" type="ORF">SSX86_006712</name>
</gene>
<feature type="domain" description="DUF7074" evidence="3">
    <location>
        <begin position="130"/>
        <end position="214"/>
    </location>
</feature>
<dbReference type="EMBL" id="JBCNJP010000008">
    <property type="protein sequence ID" value="KAK9074115.1"/>
    <property type="molecule type" value="Genomic_DNA"/>
</dbReference>
<sequence length="578" mass="65481">MLGRGFPTRSGGFRPENLGQNALAIIGNLFFTFFVIAVLVFTIIAATYEPEDPLFHPSTKLTNFLTSTSNATFVSDNNFVKTGEDFITANETAFGSSITVSDFISNDTVIEPDELVEVKEARNCSGEIGKPIDCTDPEVFHLMMSAAIERFKDIHFYRFGKPVRGINDSSCHMAWRFRPKDGKAAALYKDYRSFVISRSPDCTLSVVRIGDYHSGGNARKRKKHQRPGFEKTPMGGPNSIQVVGESVNDSDSDSDSDSLPVVESEKSFDQGRYLLYNGGGDRCKSMDHYLWSFMCALGEAQFLNRTLVMDLSLCLSAIYTKSGRDEEGKDFRFYFDFEHLKESASVLDQGQFWSDWNKWHEKDGLSISLVEDFRVTPMKMAGVKDTLIMRKFGSVEPDNYWYRVCEGEAESVIQRPWHMIWKSQRLMDIVSAIAAKMNWDFDSVHVVRGEKARNQQQWPNLAADTSPEALISSLQDKVDDGRDLYIATDEPDTSFFDPLKDKYSTHFLDEYNGLWDEKSEWYSEMKKLNNGVAVEFDGYMRASVDTEVFLRGKKQIETFNDLTTDCKDGINTCSSSAN</sequence>
<name>A0AAP0H8X8_9ASTR</name>
<dbReference type="AlphaFoldDB" id="A0AAP0H8X8"/>
<keyword evidence="6" id="KW-1185">Reference proteome</keyword>
<evidence type="ECO:0000313" key="6">
    <source>
        <dbReference type="Proteomes" id="UP001408789"/>
    </source>
</evidence>
<protein>
    <recommendedName>
        <fullName evidence="7">O-fucosyltransferase family protein</fullName>
    </recommendedName>
</protein>
<organism evidence="5 6">
    <name type="scientific">Deinandra increscens subsp. villosa</name>
    <dbReference type="NCBI Taxonomy" id="3103831"/>
    <lineage>
        <taxon>Eukaryota</taxon>
        <taxon>Viridiplantae</taxon>
        <taxon>Streptophyta</taxon>
        <taxon>Embryophyta</taxon>
        <taxon>Tracheophyta</taxon>
        <taxon>Spermatophyta</taxon>
        <taxon>Magnoliopsida</taxon>
        <taxon>eudicotyledons</taxon>
        <taxon>Gunneridae</taxon>
        <taxon>Pentapetalae</taxon>
        <taxon>asterids</taxon>
        <taxon>campanulids</taxon>
        <taxon>Asterales</taxon>
        <taxon>Asteraceae</taxon>
        <taxon>Asteroideae</taxon>
        <taxon>Heliantheae alliance</taxon>
        <taxon>Madieae</taxon>
        <taxon>Madiinae</taxon>
        <taxon>Deinandra</taxon>
    </lineage>
</organism>
<evidence type="ECO:0000313" key="5">
    <source>
        <dbReference type="EMBL" id="KAK9074115.1"/>
    </source>
</evidence>
<evidence type="ECO:0008006" key="7">
    <source>
        <dbReference type="Google" id="ProtNLM"/>
    </source>
</evidence>
<feature type="domain" description="DUF7075" evidence="4">
    <location>
        <begin position="268"/>
        <end position="558"/>
    </location>
</feature>
<dbReference type="InterPro" id="IPR055502">
    <property type="entry name" value="DUF7074"/>
</dbReference>
<comment type="caution">
    <text evidence="5">The sequence shown here is derived from an EMBL/GenBank/DDBJ whole genome shotgun (WGS) entry which is preliminary data.</text>
</comment>
<dbReference type="GO" id="GO:0005794">
    <property type="term" value="C:Golgi apparatus"/>
    <property type="evidence" value="ECO:0007669"/>
    <property type="project" value="TreeGrafter"/>
</dbReference>
<dbReference type="PANTHER" id="PTHR31469:SF2">
    <property type="entry name" value="EXPRESSED PROTEIN"/>
    <property type="match status" value="1"/>
</dbReference>
<evidence type="ECO:0000256" key="1">
    <source>
        <dbReference type="SAM" id="MobiDB-lite"/>
    </source>
</evidence>